<dbReference type="RefSeq" id="WP_083117776.1">
    <property type="nucleotide sequence ID" value="NZ_JACKUO010000040.1"/>
</dbReference>
<keyword evidence="4" id="KW-0804">Transcription</keyword>
<dbReference type="InterPro" id="IPR014757">
    <property type="entry name" value="Tscrpt_reg_IclR_C"/>
</dbReference>
<dbReference type="AlphaFoldDB" id="A0A1X0J3L7"/>
<name>A0A1X0J3L7_MYCRH</name>
<dbReference type="Gene3D" id="3.30.450.40">
    <property type="match status" value="1"/>
</dbReference>
<dbReference type="PROSITE" id="PS51078">
    <property type="entry name" value="ICLR_ED"/>
    <property type="match status" value="1"/>
</dbReference>
<dbReference type="OrthoDB" id="4474604at2"/>
<comment type="caution">
    <text evidence="9">The sequence shown here is derived from an EMBL/GenBank/DDBJ whole genome shotgun (WGS) entry which is preliminary data.</text>
</comment>
<dbReference type="GO" id="GO:0003677">
    <property type="term" value="F:DNA binding"/>
    <property type="evidence" value="ECO:0007669"/>
    <property type="project" value="UniProtKB-KW"/>
</dbReference>
<dbReference type="SMART" id="SM00346">
    <property type="entry name" value="HTH_ICLR"/>
    <property type="match status" value="1"/>
</dbReference>
<feature type="domain" description="IclR-ED" evidence="8">
    <location>
        <begin position="68"/>
        <end position="251"/>
    </location>
</feature>
<evidence type="ECO:0000256" key="5">
    <source>
        <dbReference type="ARBA" id="ARBA00058938"/>
    </source>
</evidence>
<dbReference type="FunFam" id="1.10.10.10:FF:000056">
    <property type="entry name" value="IclR family transcriptional regulator"/>
    <property type="match status" value="1"/>
</dbReference>
<dbReference type="SUPFAM" id="SSF46785">
    <property type="entry name" value="Winged helix' DNA-binding domain"/>
    <property type="match status" value="1"/>
</dbReference>
<dbReference type="PANTHER" id="PTHR30136">
    <property type="entry name" value="HELIX-TURN-HELIX TRANSCRIPTIONAL REGULATOR, ICLR FAMILY"/>
    <property type="match status" value="1"/>
</dbReference>
<evidence type="ECO:0000256" key="2">
    <source>
        <dbReference type="ARBA" id="ARBA00023015"/>
    </source>
</evidence>
<sequence>MPGPIQAIARATAIIDLIERSDRAMQLREIAQDVGLSKTTTHGILRTLVDLEYLEQDPDTGDYAPGPRLFSHDIVELDGNDLRSTAMPWADALALGTGFEVLMTMLNGQEAEIVHHVFRPDDKRQTLRVGELLPLHATGCGKLVLAYSPLRERLLRNLTLDRLTRRTSTNRARLAAAVTLIRTTGVATADGEYDPDFADIAVPVHGRRSGVAAMALHGAPEELFTRDGNPRPDLLDELRHAAAAVVHALEFAR</sequence>
<gene>
    <name evidence="9" type="ORF">BST42_06825</name>
</gene>
<dbReference type="PROSITE" id="PS51077">
    <property type="entry name" value="HTH_ICLR"/>
    <property type="match status" value="1"/>
</dbReference>
<dbReference type="EMBL" id="MVIH01000002">
    <property type="protein sequence ID" value="ORB56084.1"/>
    <property type="molecule type" value="Genomic_DNA"/>
</dbReference>
<dbReference type="GO" id="GO:0045892">
    <property type="term" value="P:negative regulation of DNA-templated transcription"/>
    <property type="evidence" value="ECO:0007669"/>
    <property type="project" value="TreeGrafter"/>
</dbReference>
<keyword evidence="3" id="KW-0238">DNA-binding</keyword>
<evidence type="ECO:0000259" key="8">
    <source>
        <dbReference type="PROSITE" id="PS51078"/>
    </source>
</evidence>
<accession>A0A1X0J3L7</accession>
<dbReference type="GO" id="GO:0003700">
    <property type="term" value="F:DNA-binding transcription factor activity"/>
    <property type="evidence" value="ECO:0007669"/>
    <property type="project" value="TreeGrafter"/>
</dbReference>
<keyword evidence="10" id="KW-1185">Reference proteome</keyword>
<feature type="domain" description="HTH iclR-type" evidence="7">
    <location>
        <begin position="5"/>
        <end position="67"/>
    </location>
</feature>
<protein>
    <recommendedName>
        <fullName evidence="6">Glycerol operon regulatory protein</fullName>
    </recommendedName>
</protein>
<evidence type="ECO:0000259" key="7">
    <source>
        <dbReference type="PROSITE" id="PS51077"/>
    </source>
</evidence>
<keyword evidence="2" id="KW-0805">Transcription regulation</keyword>
<dbReference type="InterPro" id="IPR036388">
    <property type="entry name" value="WH-like_DNA-bd_sf"/>
</dbReference>
<dbReference type="PANTHER" id="PTHR30136:SF24">
    <property type="entry name" value="HTH-TYPE TRANSCRIPTIONAL REPRESSOR ALLR"/>
    <property type="match status" value="1"/>
</dbReference>
<dbReference type="Gene3D" id="1.10.10.10">
    <property type="entry name" value="Winged helix-like DNA-binding domain superfamily/Winged helix DNA-binding domain"/>
    <property type="match status" value="1"/>
</dbReference>
<proteinExistence type="predicted"/>
<evidence type="ECO:0000256" key="6">
    <source>
        <dbReference type="ARBA" id="ARBA00070406"/>
    </source>
</evidence>
<organism evidence="9 10">
    <name type="scientific">Mycolicibacterium rhodesiae</name>
    <name type="common">Mycobacterium rhodesiae</name>
    <dbReference type="NCBI Taxonomy" id="36814"/>
    <lineage>
        <taxon>Bacteria</taxon>
        <taxon>Bacillati</taxon>
        <taxon>Actinomycetota</taxon>
        <taxon>Actinomycetes</taxon>
        <taxon>Mycobacteriales</taxon>
        <taxon>Mycobacteriaceae</taxon>
        <taxon>Mycolicibacterium</taxon>
    </lineage>
</organism>
<dbReference type="Pfam" id="PF09339">
    <property type="entry name" value="HTH_IclR"/>
    <property type="match status" value="1"/>
</dbReference>
<keyword evidence="1" id="KW-0319">Glycerol metabolism</keyword>
<dbReference type="InterPro" id="IPR036390">
    <property type="entry name" value="WH_DNA-bd_sf"/>
</dbReference>
<reference evidence="9 10" key="1">
    <citation type="submission" date="2016-12" db="EMBL/GenBank/DDBJ databases">
        <title>The new phylogeny of genus Mycobacterium.</title>
        <authorList>
            <person name="Tortoli E."/>
            <person name="Trovato A."/>
            <person name="Cirillo D.M."/>
        </authorList>
    </citation>
    <scope>NUCLEOTIDE SEQUENCE [LARGE SCALE GENOMIC DNA]</scope>
    <source>
        <strain evidence="9 10">DSM 44223</strain>
    </source>
</reference>
<evidence type="ECO:0000313" key="9">
    <source>
        <dbReference type="EMBL" id="ORB56084.1"/>
    </source>
</evidence>
<dbReference type="SUPFAM" id="SSF55781">
    <property type="entry name" value="GAF domain-like"/>
    <property type="match status" value="1"/>
</dbReference>
<comment type="function">
    <text evidence="5">May be an activator protein for the gylABX operon.</text>
</comment>
<dbReference type="GO" id="GO:0006071">
    <property type="term" value="P:glycerol metabolic process"/>
    <property type="evidence" value="ECO:0007669"/>
    <property type="project" value="UniProtKB-KW"/>
</dbReference>
<evidence type="ECO:0000256" key="4">
    <source>
        <dbReference type="ARBA" id="ARBA00023163"/>
    </source>
</evidence>
<dbReference type="InterPro" id="IPR050707">
    <property type="entry name" value="HTH_MetabolicPath_Reg"/>
</dbReference>
<evidence type="ECO:0000313" key="10">
    <source>
        <dbReference type="Proteomes" id="UP000192534"/>
    </source>
</evidence>
<dbReference type="InterPro" id="IPR005471">
    <property type="entry name" value="Tscrpt_reg_IclR_N"/>
</dbReference>
<dbReference type="Pfam" id="PF01614">
    <property type="entry name" value="IclR_C"/>
    <property type="match status" value="1"/>
</dbReference>
<evidence type="ECO:0000256" key="3">
    <source>
        <dbReference type="ARBA" id="ARBA00023125"/>
    </source>
</evidence>
<dbReference type="InterPro" id="IPR029016">
    <property type="entry name" value="GAF-like_dom_sf"/>
</dbReference>
<dbReference type="Proteomes" id="UP000192534">
    <property type="component" value="Unassembled WGS sequence"/>
</dbReference>
<evidence type="ECO:0000256" key="1">
    <source>
        <dbReference type="ARBA" id="ARBA00022798"/>
    </source>
</evidence>